<dbReference type="Pfam" id="PF00867">
    <property type="entry name" value="XPG_I"/>
    <property type="match status" value="1"/>
</dbReference>
<evidence type="ECO:0000259" key="12">
    <source>
        <dbReference type="SMART" id="SM00485"/>
    </source>
</evidence>
<accession>A0A177AU70</accession>
<dbReference type="InterPro" id="IPR036279">
    <property type="entry name" value="5-3_exonuclease_C_sf"/>
</dbReference>
<name>A0A177AU70_9BILA</name>
<protein>
    <submittedName>
        <fullName evidence="13">DNA damage-inducible protein DIN7</fullName>
    </submittedName>
</protein>
<evidence type="ECO:0000313" key="13">
    <source>
        <dbReference type="EMBL" id="OAF65535.1"/>
    </source>
</evidence>
<evidence type="ECO:0000256" key="3">
    <source>
        <dbReference type="ARBA" id="ARBA00022722"/>
    </source>
</evidence>
<dbReference type="InterPro" id="IPR006085">
    <property type="entry name" value="XPG_DNA_repair_N"/>
</dbReference>
<comment type="caution">
    <text evidence="13">The sequence shown here is derived from an EMBL/GenBank/DDBJ whole genome shotgun (WGS) entry which is preliminary data.</text>
</comment>
<keyword evidence="8" id="KW-0460">Magnesium</keyword>
<evidence type="ECO:0000256" key="1">
    <source>
        <dbReference type="ARBA" id="ARBA00001946"/>
    </source>
</evidence>
<reference evidence="13 14" key="1">
    <citation type="submission" date="2016-04" db="EMBL/GenBank/DDBJ databases">
        <title>The genome of Intoshia linei affirms orthonectids as highly simplified spiralians.</title>
        <authorList>
            <person name="Mikhailov K.V."/>
            <person name="Slusarev G.S."/>
            <person name="Nikitin M.A."/>
            <person name="Logacheva M.D."/>
            <person name="Penin A."/>
            <person name="Aleoshin V."/>
            <person name="Panchin Y.V."/>
        </authorList>
    </citation>
    <scope>NUCLEOTIDE SEQUENCE [LARGE SCALE GENOMIC DNA]</scope>
    <source>
        <strain evidence="13">Intl2013</strain>
        <tissue evidence="13">Whole animal</tissue>
    </source>
</reference>
<dbReference type="SMART" id="SM00484">
    <property type="entry name" value="XPGI"/>
    <property type="match status" value="1"/>
</dbReference>
<dbReference type="SUPFAM" id="SSF88723">
    <property type="entry name" value="PIN domain-like"/>
    <property type="match status" value="1"/>
</dbReference>
<evidence type="ECO:0000256" key="5">
    <source>
        <dbReference type="ARBA" id="ARBA00022759"/>
    </source>
</evidence>
<dbReference type="InterPro" id="IPR044752">
    <property type="entry name" value="PIN-like_EXO1"/>
</dbReference>
<dbReference type="Gene3D" id="1.10.150.20">
    <property type="entry name" value="5' to 3' exonuclease, C-terminal subdomain"/>
    <property type="match status" value="1"/>
</dbReference>
<evidence type="ECO:0000259" key="11">
    <source>
        <dbReference type="SMART" id="SM00484"/>
    </source>
</evidence>
<dbReference type="PRINTS" id="PR00853">
    <property type="entry name" value="XPGRADSUPER"/>
</dbReference>
<feature type="domain" description="XPG N-terminal" evidence="12">
    <location>
        <begin position="1"/>
        <end position="99"/>
    </location>
</feature>
<evidence type="ECO:0000256" key="4">
    <source>
        <dbReference type="ARBA" id="ARBA00022723"/>
    </source>
</evidence>
<dbReference type="AlphaFoldDB" id="A0A177AU70"/>
<dbReference type="SMART" id="SM00279">
    <property type="entry name" value="HhH2"/>
    <property type="match status" value="1"/>
</dbReference>
<keyword evidence="4" id="KW-0479">Metal-binding</keyword>
<organism evidence="13 14">
    <name type="scientific">Intoshia linei</name>
    <dbReference type="NCBI Taxonomy" id="1819745"/>
    <lineage>
        <taxon>Eukaryota</taxon>
        <taxon>Metazoa</taxon>
        <taxon>Spiralia</taxon>
        <taxon>Lophotrochozoa</taxon>
        <taxon>Mesozoa</taxon>
        <taxon>Orthonectida</taxon>
        <taxon>Rhopaluridae</taxon>
        <taxon>Intoshia</taxon>
    </lineage>
</organism>
<dbReference type="PANTHER" id="PTHR11081:SF9">
    <property type="entry name" value="FLAP ENDONUCLEASE 1"/>
    <property type="match status" value="1"/>
</dbReference>
<dbReference type="GO" id="GO:0017108">
    <property type="term" value="F:5'-flap endonuclease activity"/>
    <property type="evidence" value="ECO:0007669"/>
    <property type="project" value="TreeGrafter"/>
</dbReference>
<proteinExistence type="predicted"/>
<dbReference type="FunFam" id="3.40.50.1010:FF:000002">
    <property type="entry name" value="Exonuclease 1, putative"/>
    <property type="match status" value="1"/>
</dbReference>
<dbReference type="Proteomes" id="UP000078046">
    <property type="component" value="Unassembled WGS sequence"/>
</dbReference>
<dbReference type="PANTHER" id="PTHR11081">
    <property type="entry name" value="FLAP ENDONUCLEASE FAMILY MEMBER"/>
    <property type="match status" value="1"/>
</dbReference>
<dbReference type="GO" id="GO:0006281">
    <property type="term" value="P:DNA repair"/>
    <property type="evidence" value="ECO:0007669"/>
    <property type="project" value="UniProtKB-KW"/>
</dbReference>
<evidence type="ECO:0000256" key="2">
    <source>
        <dbReference type="ARBA" id="ARBA00004123"/>
    </source>
</evidence>
<comment type="cofactor">
    <cofactor evidence="1">
        <name>Mg(2+)</name>
        <dbReference type="ChEBI" id="CHEBI:18420"/>
    </cofactor>
</comment>
<evidence type="ECO:0000256" key="6">
    <source>
        <dbReference type="ARBA" id="ARBA00022763"/>
    </source>
</evidence>
<keyword evidence="7" id="KW-0378">Hydrolase</keyword>
<evidence type="ECO:0000256" key="8">
    <source>
        <dbReference type="ARBA" id="ARBA00022842"/>
    </source>
</evidence>
<gene>
    <name evidence="13" type="ORF">A3Q56_06759</name>
</gene>
<dbReference type="SUPFAM" id="SSF47807">
    <property type="entry name" value="5' to 3' exonuclease, C-terminal subdomain"/>
    <property type="match status" value="1"/>
</dbReference>
<evidence type="ECO:0000256" key="9">
    <source>
        <dbReference type="ARBA" id="ARBA00023204"/>
    </source>
</evidence>
<dbReference type="InterPro" id="IPR029060">
    <property type="entry name" value="PIN-like_dom_sf"/>
</dbReference>
<sequence>MGISGLLGYTKSAQRKTHLRKFSGMTAGIDANVWLYRGAFSCAQKLALNEETDRYIVYCMKYVDLLIHYRIKPILVFDGAHLPIKEETNKARTAQKITNKALGLKLYKKGNKREAYELFQRCLNVTIEMINELIKVLQERGIDYIVSPYESDAQLTFMSNSGMIDFVITEDSDMIVYGAKQVFYKLDSDGYGTLYDSKLLYKCMDLPKKTPFEIVLTKVRRMCLLCGCDYVKSLPGIGMKRAEKIVKLNKHENLNEFLHCIPSILTKPKVDITAFYVNNVQESEFTFLHQIVFDVVNRIQIPLNPYNEKYDNVEFSGIIQDPNLAVKLAFANVNTKNELTNSFTIENHISKFKKYKSIWNPLYGKKENLKRKILGEVNDTNQNKSACNDSDNVKSTSELYFEKYKVQEGTPKKVKILNKQITNEFLKKTGFEKKLTSALKWNDASFETKTHHCHIQIVFEIIAHQNIP</sequence>
<dbReference type="Pfam" id="PF00752">
    <property type="entry name" value="XPG_N"/>
    <property type="match status" value="1"/>
</dbReference>
<dbReference type="InterPro" id="IPR006084">
    <property type="entry name" value="XPG/Rad2"/>
</dbReference>
<keyword evidence="3" id="KW-0540">Nuclease</keyword>
<keyword evidence="10" id="KW-0539">Nucleus</keyword>
<keyword evidence="5" id="KW-0255">Endonuclease</keyword>
<dbReference type="GO" id="GO:0005634">
    <property type="term" value="C:nucleus"/>
    <property type="evidence" value="ECO:0007669"/>
    <property type="project" value="UniProtKB-SubCell"/>
</dbReference>
<dbReference type="InterPro" id="IPR008918">
    <property type="entry name" value="HhH2"/>
</dbReference>
<keyword evidence="9" id="KW-0234">DNA repair</keyword>
<keyword evidence="6" id="KW-0227">DNA damage</keyword>
<dbReference type="GO" id="GO:0046872">
    <property type="term" value="F:metal ion binding"/>
    <property type="evidence" value="ECO:0007669"/>
    <property type="project" value="UniProtKB-KW"/>
</dbReference>
<dbReference type="SMART" id="SM00485">
    <property type="entry name" value="XPGN"/>
    <property type="match status" value="1"/>
</dbReference>
<dbReference type="OrthoDB" id="26491at2759"/>
<dbReference type="CDD" id="cd09857">
    <property type="entry name" value="PIN_EXO1"/>
    <property type="match status" value="1"/>
</dbReference>
<evidence type="ECO:0000313" key="14">
    <source>
        <dbReference type="Proteomes" id="UP000078046"/>
    </source>
</evidence>
<keyword evidence="14" id="KW-1185">Reference proteome</keyword>
<dbReference type="InterPro" id="IPR006086">
    <property type="entry name" value="XPG-I_dom"/>
</dbReference>
<evidence type="ECO:0000256" key="10">
    <source>
        <dbReference type="ARBA" id="ARBA00023242"/>
    </source>
</evidence>
<comment type="subcellular location">
    <subcellularLocation>
        <location evidence="2">Nucleus</location>
    </subcellularLocation>
</comment>
<dbReference type="GO" id="GO:0003677">
    <property type="term" value="F:DNA binding"/>
    <property type="evidence" value="ECO:0007669"/>
    <property type="project" value="InterPro"/>
</dbReference>
<dbReference type="EMBL" id="LWCA01001251">
    <property type="protein sequence ID" value="OAF65535.1"/>
    <property type="molecule type" value="Genomic_DNA"/>
</dbReference>
<evidence type="ECO:0000256" key="7">
    <source>
        <dbReference type="ARBA" id="ARBA00022801"/>
    </source>
</evidence>
<feature type="domain" description="XPG-I" evidence="11">
    <location>
        <begin position="138"/>
        <end position="206"/>
    </location>
</feature>
<dbReference type="Gene3D" id="3.40.50.1010">
    <property type="entry name" value="5'-nuclease"/>
    <property type="match status" value="1"/>
</dbReference>